<evidence type="ECO:0000313" key="2">
    <source>
        <dbReference type="Proteomes" id="UP000272942"/>
    </source>
</evidence>
<name>A0A183B1S9_9TREM</name>
<organism evidence="3">
    <name type="scientific">Echinostoma caproni</name>
    <dbReference type="NCBI Taxonomy" id="27848"/>
    <lineage>
        <taxon>Eukaryota</taxon>
        <taxon>Metazoa</taxon>
        <taxon>Spiralia</taxon>
        <taxon>Lophotrochozoa</taxon>
        <taxon>Platyhelminthes</taxon>
        <taxon>Trematoda</taxon>
        <taxon>Digenea</taxon>
        <taxon>Plagiorchiida</taxon>
        <taxon>Echinostomata</taxon>
        <taxon>Echinostomatoidea</taxon>
        <taxon>Echinostomatidae</taxon>
        <taxon>Echinostoma</taxon>
    </lineage>
</organism>
<reference evidence="3" key="1">
    <citation type="submission" date="2016-06" db="UniProtKB">
        <authorList>
            <consortium name="WormBaseParasite"/>
        </authorList>
    </citation>
    <scope>IDENTIFICATION</scope>
</reference>
<protein>
    <submittedName>
        <fullName evidence="3">Type VI secretion system protein ImpB</fullName>
    </submittedName>
</protein>
<reference evidence="1 2" key="2">
    <citation type="submission" date="2018-11" db="EMBL/GenBank/DDBJ databases">
        <authorList>
            <consortium name="Pathogen Informatics"/>
        </authorList>
    </citation>
    <scope>NUCLEOTIDE SEQUENCE [LARGE SCALE GENOMIC DNA]</scope>
    <source>
        <strain evidence="1 2">Egypt</strain>
    </source>
</reference>
<evidence type="ECO:0000313" key="1">
    <source>
        <dbReference type="EMBL" id="VDP90436.1"/>
    </source>
</evidence>
<dbReference type="EMBL" id="UZAN01054455">
    <property type="protein sequence ID" value="VDP90436.1"/>
    <property type="molecule type" value="Genomic_DNA"/>
</dbReference>
<keyword evidence="2" id="KW-1185">Reference proteome</keyword>
<proteinExistence type="predicted"/>
<dbReference type="AlphaFoldDB" id="A0A183B1S9"/>
<accession>A0A183B1S9</accession>
<gene>
    <name evidence="1" type="ORF">ECPE_LOCUS13164</name>
</gene>
<evidence type="ECO:0000313" key="3">
    <source>
        <dbReference type="WBParaSite" id="ECPE_0001320301-mRNA-1"/>
    </source>
</evidence>
<dbReference type="Proteomes" id="UP000272942">
    <property type="component" value="Unassembled WGS sequence"/>
</dbReference>
<dbReference type="WBParaSite" id="ECPE_0001320301-mRNA-1">
    <property type="protein sequence ID" value="ECPE_0001320301-mRNA-1"/>
    <property type="gene ID" value="ECPE_0001320301"/>
</dbReference>
<sequence>MIMSDSRSQDLFNVGPLLPGELRPADRDLMRMLQTEYFPMEIDALLKAEKPDPNQVPEASGLKRLMQFIHDEVMKVSGELAPTL</sequence>